<sequence>MSNEICTSLCPNCANTSWCTACNSKRFFKLNWTNNPETNDFIYNTQTTAECHEHVFEFVDQTKFKLEKIPNSNNYIADWEEGYLLSWNEELHKWNRQEKQRVKLITNYYCDKLLVRFLKEEHEHSKKEPSDRLVYGITYIESEGYAVIEKLVECSHCHCKNISPRWCISCITKYFEQNSLKSGNSKIDNFFYETQKNSESPGHVLEWIPGNQFKNLELIDKGAFGAVYKATWENGYINKWVSNKRECERFGEMPVALKRLMKDDINDVLKEVEVMYECRKINLGSLDCYGITQLHDNYLISKRPKVIEGTPECYKDLMIRCWDAIPGKRPDAQELTETLEEWVKILSDDNLNEEHEIRKQFKSAIPKKPEMDEKFDKKFFTSRVHPKITQAITTALILSSKGITLGKLKTIVIPGSS</sequence>
<dbReference type="InterPro" id="IPR011009">
    <property type="entry name" value="Kinase-like_dom_sf"/>
</dbReference>
<dbReference type="EMBL" id="CAJVPY010004201">
    <property type="protein sequence ID" value="CAG8612952.1"/>
    <property type="molecule type" value="Genomic_DNA"/>
</dbReference>
<evidence type="ECO:0000313" key="1">
    <source>
        <dbReference type="EMBL" id="CAG8612952.1"/>
    </source>
</evidence>
<dbReference type="PANTHER" id="PTHR44329">
    <property type="entry name" value="SERINE/THREONINE-PROTEIN KINASE TNNI3K-RELATED"/>
    <property type="match status" value="1"/>
</dbReference>
<dbReference type="OrthoDB" id="2427518at2759"/>
<dbReference type="SUPFAM" id="SSF57184">
    <property type="entry name" value="Growth factor receptor domain"/>
    <property type="match status" value="1"/>
</dbReference>
<dbReference type="Gene3D" id="1.10.510.10">
    <property type="entry name" value="Transferase(Phosphotransferase) domain 1"/>
    <property type="match status" value="1"/>
</dbReference>
<gene>
    <name evidence="1" type="ORF">DERYTH_LOCUS8236</name>
</gene>
<dbReference type="AlphaFoldDB" id="A0A9N9GMN5"/>
<keyword evidence="2" id="KW-1185">Reference proteome</keyword>
<dbReference type="SUPFAM" id="SSF56112">
    <property type="entry name" value="Protein kinase-like (PK-like)"/>
    <property type="match status" value="2"/>
</dbReference>
<proteinExistence type="predicted"/>
<name>A0A9N9GMN5_9GLOM</name>
<dbReference type="InterPro" id="IPR009030">
    <property type="entry name" value="Growth_fac_rcpt_cys_sf"/>
</dbReference>
<dbReference type="Proteomes" id="UP000789405">
    <property type="component" value="Unassembled WGS sequence"/>
</dbReference>
<organism evidence="1 2">
    <name type="scientific">Dentiscutata erythropus</name>
    <dbReference type="NCBI Taxonomy" id="1348616"/>
    <lineage>
        <taxon>Eukaryota</taxon>
        <taxon>Fungi</taxon>
        <taxon>Fungi incertae sedis</taxon>
        <taxon>Mucoromycota</taxon>
        <taxon>Glomeromycotina</taxon>
        <taxon>Glomeromycetes</taxon>
        <taxon>Diversisporales</taxon>
        <taxon>Gigasporaceae</taxon>
        <taxon>Dentiscutata</taxon>
    </lineage>
</organism>
<reference evidence="1" key="1">
    <citation type="submission" date="2021-06" db="EMBL/GenBank/DDBJ databases">
        <authorList>
            <person name="Kallberg Y."/>
            <person name="Tangrot J."/>
            <person name="Rosling A."/>
        </authorList>
    </citation>
    <scope>NUCLEOTIDE SEQUENCE</scope>
    <source>
        <strain evidence="1">MA453B</strain>
    </source>
</reference>
<evidence type="ECO:0000313" key="2">
    <source>
        <dbReference type="Proteomes" id="UP000789405"/>
    </source>
</evidence>
<dbReference type="GO" id="GO:0004674">
    <property type="term" value="F:protein serine/threonine kinase activity"/>
    <property type="evidence" value="ECO:0007669"/>
    <property type="project" value="TreeGrafter"/>
</dbReference>
<protein>
    <submittedName>
        <fullName evidence="1">17661_t:CDS:1</fullName>
    </submittedName>
</protein>
<comment type="caution">
    <text evidence="1">The sequence shown here is derived from an EMBL/GenBank/DDBJ whole genome shotgun (WGS) entry which is preliminary data.</text>
</comment>
<accession>A0A9N9GMN5</accession>
<dbReference type="InterPro" id="IPR051681">
    <property type="entry name" value="Ser/Thr_Kinases-Pseudokinases"/>
</dbReference>
<dbReference type="Gene3D" id="3.30.200.20">
    <property type="entry name" value="Phosphorylase Kinase, domain 1"/>
    <property type="match status" value="1"/>
</dbReference>